<dbReference type="EMBL" id="FTNT01000001">
    <property type="protein sequence ID" value="SIR63237.1"/>
    <property type="molecule type" value="Genomic_DNA"/>
</dbReference>
<dbReference type="Gene3D" id="3.90.550.10">
    <property type="entry name" value="Spore Coat Polysaccharide Biosynthesis Protein SpsA, Chain A"/>
    <property type="match status" value="1"/>
</dbReference>
<accession>A0A1N7CID2</accession>
<name>A0A1N7CID2_9NOCA</name>
<sequence>MTSRPSQSTAALALVCSTIGRPDDLTRLVESVRDSQGFDDVEFVLVDQSSDKRSSAVLDNAAMGGKSRSTVSGRGLSVGRNVGMGLVTAPIVGFPDDNCWYPPETLSKVVELLASRPDLAGVSGVQLTPDGKPSMLRWLEKPTFITRRNFVRTSVSSTLFLRVNALPSSAPFDEGVGAGAPGWRGAGEESDLVLRMLAAGHRIFYDPSIVILQDDDRDDATEDLVSKKLKYGVGMGYLWRRHHLPVAHLMYHALRKMVGIVIRAARGDVIVARSDLAYLRGEVAGWLGREP</sequence>
<dbReference type="CDD" id="cd00761">
    <property type="entry name" value="Glyco_tranf_GTA_type"/>
    <property type="match status" value="1"/>
</dbReference>
<evidence type="ECO:0000313" key="2">
    <source>
        <dbReference type="EMBL" id="SIR63237.1"/>
    </source>
</evidence>
<dbReference type="Proteomes" id="UP000186218">
    <property type="component" value="Unassembled WGS sequence"/>
</dbReference>
<dbReference type="STRING" id="1344003.SAMN05445060_0155"/>
<keyword evidence="3" id="KW-1185">Reference proteome</keyword>
<feature type="domain" description="Glycosyltransferase 2-like" evidence="1">
    <location>
        <begin position="19"/>
        <end position="144"/>
    </location>
</feature>
<dbReference type="SUPFAM" id="SSF53448">
    <property type="entry name" value="Nucleotide-diphospho-sugar transferases"/>
    <property type="match status" value="1"/>
</dbReference>
<protein>
    <submittedName>
        <fullName evidence="2">Glycosyltransferase, GT2 family</fullName>
    </submittedName>
</protein>
<dbReference type="InterPro" id="IPR029044">
    <property type="entry name" value="Nucleotide-diphossugar_trans"/>
</dbReference>
<dbReference type="InterPro" id="IPR001173">
    <property type="entry name" value="Glyco_trans_2-like"/>
</dbReference>
<dbReference type="RefSeq" id="WP_076475648.1">
    <property type="nucleotide sequence ID" value="NZ_FTNT01000001.1"/>
</dbReference>
<organism evidence="2 3">
    <name type="scientific">Williamsia sterculiae</name>
    <dbReference type="NCBI Taxonomy" id="1344003"/>
    <lineage>
        <taxon>Bacteria</taxon>
        <taxon>Bacillati</taxon>
        <taxon>Actinomycetota</taxon>
        <taxon>Actinomycetes</taxon>
        <taxon>Mycobacteriales</taxon>
        <taxon>Nocardiaceae</taxon>
        <taxon>Williamsia</taxon>
    </lineage>
</organism>
<evidence type="ECO:0000259" key="1">
    <source>
        <dbReference type="Pfam" id="PF00535"/>
    </source>
</evidence>
<dbReference type="OrthoDB" id="5174363at2"/>
<dbReference type="AlphaFoldDB" id="A0A1N7CID2"/>
<gene>
    <name evidence="2" type="ORF">SAMN05445060_0155</name>
</gene>
<evidence type="ECO:0000313" key="3">
    <source>
        <dbReference type="Proteomes" id="UP000186218"/>
    </source>
</evidence>
<keyword evidence="2" id="KW-0808">Transferase</keyword>
<proteinExistence type="predicted"/>
<dbReference type="Pfam" id="PF00535">
    <property type="entry name" value="Glycos_transf_2"/>
    <property type="match status" value="1"/>
</dbReference>
<reference evidence="2 3" key="1">
    <citation type="submission" date="2017-01" db="EMBL/GenBank/DDBJ databases">
        <authorList>
            <person name="Mah S.A."/>
            <person name="Swanson W.J."/>
            <person name="Moy G.W."/>
            <person name="Vacquier V.D."/>
        </authorList>
    </citation>
    <scope>NUCLEOTIDE SEQUENCE [LARGE SCALE GENOMIC DNA]</scope>
    <source>
        <strain evidence="2 3">CPCC 203464</strain>
    </source>
</reference>
<dbReference type="GO" id="GO:0016740">
    <property type="term" value="F:transferase activity"/>
    <property type="evidence" value="ECO:0007669"/>
    <property type="project" value="UniProtKB-KW"/>
</dbReference>